<evidence type="ECO:0000259" key="4">
    <source>
        <dbReference type="Pfam" id="PF23050"/>
    </source>
</evidence>
<feature type="domain" description="N4BP1 first type I KH-domain" evidence="4">
    <location>
        <begin position="20"/>
        <end position="86"/>
    </location>
</feature>
<evidence type="ECO:0000256" key="1">
    <source>
        <dbReference type="ARBA" id="ARBA00038274"/>
    </source>
</evidence>
<dbReference type="CDD" id="cd18728">
    <property type="entry name" value="PIN_N4BP1-like"/>
    <property type="match status" value="1"/>
</dbReference>
<feature type="domain" description="RNase NYN" evidence="3">
    <location>
        <begin position="664"/>
        <end position="815"/>
    </location>
</feature>
<evidence type="ECO:0000259" key="8">
    <source>
        <dbReference type="Pfam" id="PF23255"/>
    </source>
</evidence>
<reference evidence="9" key="2">
    <citation type="submission" date="2025-08" db="UniProtKB">
        <authorList>
            <consortium name="Ensembl"/>
        </authorList>
    </citation>
    <scope>IDENTIFICATION</scope>
</reference>
<feature type="region of interest" description="Disordered" evidence="2">
    <location>
        <begin position="396"/>
        <end position="460"/>
    </location>
</feature>
<reference evidence="9 10" key="1">
    <citation type="submission" date="2019-04" db="EMBL/GenBank/DDBJ databases">
        <authorList>
            <consortium name="Wellcome Sanger Institute Data Sharing"/>
        </authorList>
    </citation>
    <scope>NUCLEOTIDE SEQUENCE [LARGE SCALE GENOMIC DNA]</scope>
</reference>
<gene>
    <name evidence="9" type="primary">LOC114909062</name>
</gene>
<dbReference type="InterPro" id="IPR021869">
    <property type="entry name" value="RNase_Zc3h12_NYN"/>
</dbReference>
<feature type="compositionally biased region" description="Gly residues" evidence="2">
    <location>
        <begin position="868"/>
        <end position="877"/>
    </location>
</feature>
<dbReference type="Pfam" id="PF23050">
    <property type="entry name" value="KH_N4BP1_1st"/>
    <property type="match status" value="1"/>
</dbReference>
<dbReference type="InterPro" id="IPR056629">
    <property type="entry name" value="KH_N4BP1_1st"/>
</dbReference>
<feature type="domain" description="N4BP1 second type I KH-domain" evidence="5">
    <location>
        <begin position="87"/>
        <end position="210"/>
    </location>
</feature>
<dbReference type="Pfam" id="PF23054">
    <property type="entry name" value="UBA_N4BP1_C"/>
    <property type="match status" value="1"/>
</dbReference>
<dbReference type="Gene3D" id="3.40.50.11980">
    <property type="match status" value="1"/>
</dbReference>
<feature type="compositionally biased region" description="Basic and acidic residues" evidence="2">
    <location>
        <begin position="521"/>
        <end position="530"/>
    </location>
</feature>
<feature type="region of interest" description="Disordered" evidence="2">
    <location>
        <begin position="820"/>
        <end position="848"/>
    </location>
</feature>
<reference evidence="9" key="3">
    <citation type="submission" date="2025-09" db="UniProtKB">
        <authorList>
            <consortium name="Ensembl"/>
        </authorList>
    </citation>
    <scope>IDENTIFICATION</scope>
</reference>
<dbReference type="KEGG" id="sfm:114909062"/>
<dbReference type="PANTHER" id="PTHR12876:SF28">
    <property type="entry name" value="PROTEIN KHNYN"/>
    <property type="match status" value="1"/>
</dbReference>
<evidence type="ECO:0000256" key="2">
    <source>
        <dbReference type="SAM" id="MobiDB-lite"/>
    </source>
</evidence>
<dbReference type="InterPro" id="IPR056578">
    <property type="entry name" value="UBA_N4BP1_C"/>
</dbReference>
<evidence type="ECO:0000259" key="7">
    <source>
        <dbReference type="Pfam" id="PF23054"/>
    </source>
</evidence>
<feature type="compositionally biased region" description="Basic and acidic residues" evidence="2">
    <location>
        <begin position="431"/>
        <end position="445"/>
    </location>
</feature>
<dbReference type="Pfam" id="PF23255">
    <property type="entry name" value="DUF7070"/>
    <property type="match status" value="1"/>
</dbReference>
<dbReference type="InterPro" id="IPR055498">
    <property type="entry name" value="DUF7070"/>
</dbReference>
<dbReference type="GeneTree" id="ENSGT00940000161519"/>
<sequence length="955" mass="105200">MASAQYFPLTLGGDRELVVDEFACPTGVQRLVQSLQPMVERVFRVKFVIGGEEESLFPGNDQTWLKMTGDKTEVEAAKLFVKGLVNQEEQQEISYPEALNCVFCGARGLFMDCLIRNTSALMVTVSQGSMLVSGLMEPVVQAYSLILTLLENYRASQGQNIEAGVDVLGDCLDSRRAFKVLVEQWSDRHTLDLLLLPRPVKEILLNVVRESRLVIEGEGPGFASVEGYREAGEAERSMLRDVLRWTPWDKEGYVQGHTNLENPYLYNGRMIGFSQVPPSHQPRCQTVQKFSGEKQHLGERNVEELKESAALDSSCQVVPPIHDPLQSPQMEDRGYRHGPQELGEEEGLALSVGSAEEFGLQLKFFTAMGYSEDVVKRVLAKTGPKEVSQILDLVQQEQDKKAEEERTHVPTGHSHTGVGRWGEEEDAAGDPSREREEDSDKEQRGRNKGQRGAAELVTGEGEAACEENATAVGKDDFVLGVLKNAAASCGYPEERVIELYNNLPGLSTGDLLKELQKEAMRGRGKGKELGRGVGGGAGRHWEARTSPAVEHKRGAKGRGRHEKKSHRASESGDVSSDAVSMDNPPVLLPLSPGSDVRGPPKPTYPPGVPPALSACSPLSVKSQDQPGLVNVTPAVMVTGEQRFLDSLLTPFDLKLTDSPGDPSLRRVIIDGSNVAMSHGLSQFFSCRGIALAVQFFWNRGHRNVTTFVPQWRLKRHPKVTEQHYLTELQNLGLLSLTPSREVQGMRINSYDDRFLLHLAQKTDGVIVTNDNLRDLLDESPAWRDIIKKRLLQYTFVGDLFMVPDDPLGRGGPHLKDFLRSQDRSPVPGSHTFSGLGSPFPPLPPPNAQTEVLQYRDRTVGFPLHRGGLHGFEGGRGRGQSRGKGRGGIRPEPVHMSGGKERSAAQTSNLREQLCQVFKGEDSVVTMVLTCNPSITDTNSLSDIILQVLEERARNS</sequence>
<dbReference type="InterPro" id="IPR056631">
    <property type="entry name" value="UBA_N4BP1"/>
</dbReference>
<dbReference type="RefSeq" id="XP_029111794.1">
    <property type="nucleotide sequence ID" value="XM_029255961.1"/>
</dbReference>
<feature type="region of interest" description="Disordered" evidence="2">
    <location>
        <begin position="865"/>
        <end position="899"/>
    </location>
</feature>
<dbReference type="RefSeq" id="XP_029111795.1">
    <property type="nucleotide sequence ID" value="XM_029255962.1"/>
</dbReference>
<evidence type="ECO:0000313" key="10">
    <source>
        <dbReference type="Proteomes" id="UP000694397"/>
    </source>
</evidence>
<feature type="region of interest" description="Disordered" evidence="2">
    <location>
        <begin position="521"/>
        <end position="603"/>
    </location>
</feature>
<dbReference type="InterPro" id="IPR051101">
    <property type="entry name" value="ZC3H12/N4BP1_RNase_Reg"/>
</dbReference>
<dbReference type="Pfam" id="PF11977">
    <property type="entry name" value="RNase_Zc3h12a"/>
    <property type="match status" value="1"/>
</dbReference>
<protein>
    <submittedName>
        <fullName evidence="9">KH and NYN domain containing</fullName>
    </submittedName>
</protein>
<dbReference type="GO" id="GO:0003729">
    <property type="term" value="F:mRNA binding"/>
    <property type="evidence" value="ECO:0007669"/>
    <property type="project" value="TreeGrafter"/>
</dbReference>
<evidence type="ECO:0000259" key="6">
    <source>
        <dbReference type="Pfam" id="PF23053"/>
    </source>
</evidence>
<evidence type="ECO:0000259" key="3">
    <source>
        <dbReference type="Pfam" id="PF11977"/>
    </source>
</evidence>
<dbReference type="FunFam" id="3.40.50.11980:FF:000001">
    <property type="entry name" value="ZC3H12A isoform 1"/>
    <property type="match status" value="1"/>
</dbReference>
<feature type="compositionally biased region" description="Basic residues" evidence="2">
    <location>
        <begin position="553"/>
        <end position="566"/>
    </location>
</feature>
<dbReference type="GO" id="GO:0004521">
    <property type="term" value="F:RNA endonuclease activity"/>
    <property type="evidence" value="ECO:0007669"/>
    <property type="project" value="TreeGrafter"/>
</dbReference>
<name>A0A8C9SKG2_SCLFO</name>
<dbReference type="GO" id="GO:0005634">
    <property type="term" value="C:nucleus"/>
    <property type="evidence" value="ECO:0007669"/>
    <property type="project" value="TreeGrafter"/>
</dbReference>
<proteinExistence type="inferred from homology"/>
<organism evidence="9 10">
    <name type="scientific">Scleropages formosus</name>
    <name type="common">Asian bonytongue</name>
    <name type="synonym">Osteoglossum formosum</name>
    <dbReference type="NCBI Taxonomy" id="113540"/>
    <lineage>
        <taxon>Eukaryota</taxon>
        <taxon>Metazoa</taxon>
        <taxon>Chordata</taxon>
        <taxon>Craniata</taxon>
        <taxon>Vertebrata</taxon>
        <taxon>Euteleostomi</taxon>
        <taxon>Actinopterygii</taxon>
        <taxon>Neopterygii</taxon>
        <taxon>Teleostei</taxon>
        <taxon>Osteoglossocephala</taxon>
        <taxon>Osteoglossomorpha</taxon>
        <taxon>Osteoglossiformes</taxon>
        <taxon>Osteoglossidae</taxon>
        <taxon>Scleropages</taxon>
    </lineage>
</organism>
<dbReference type="PANTHER" id="PTHR12876">
    <property type="entry name" value="N4BP1-RELATED"/>
    <property type="match status" value="1"/>
</dbReference>
<feature type="domain" description="DUF7070" evidence="8">
    <location>
        <begin position="474"/>
        <end position="520"/>
    </location>
</feature>
<dbReference type="GO" id="GO:0036464">
    <property type="term" value="C:cytoplasmic ribonucleoprotein granule"/>
    <property type="evidence" value="ECO:0007669"/>
    <property type="project" value="TreeGrafter"/>
</dbReference>
<feature type="compositionally biased region" description="Basic and acidic residues" evidence="2">
    <location>
        <begin position="397"/>
        <end position="408"/>
    </location>
</feature>
<accession>A0A8C9SKG2</accession>
<dbReference type="InterPro" id="IPR056630">
    <property type="entry name" value="KH_N4BP1_2nd"/>
</dbReference>
<dbReference type="AlphaFoldDB" id="A0A8C9SKG2"/>
<dbReference type="Proteomes" id="UP000694397">
    <property type="component" value="Chromosome 11"/>
</dbReference>
<dbReference type="Pfam" id="PF23053">
    <property type="entry name" value="UBA_N4BP1"/>
    <property type="match status" value="1"/>
</dbReference>
<dbReference type="Ensembl" id="ENSSFOT00015035504.2">
    <property type="protein sequence ID" value="ENSSFOP00015035120.2"/>
    <property type="gene ID" value="ENSSFOG00015022358.2"/>
</dbReference>
<feature type="domain" description="N4BP1 UBA-like" evidence="6">
    <location>
        <begin position="356"/>
        <end position="400"/>
    </location>
</feature>
<evidence type="ECO:0000313" key="9">
    <source>
        <dbReference type="Ensembl" id="ENSSFOP00015035120.2"/>
    </source>
</evidence>
<dbReference type="Pfam" id="PF23052">
    <property type="entry name" value="KH_N4BP1_2nd"/>
    <property type="match status" value="1"/>
</dbReference>
<dbReference type="CDD" id="cd09032">
    <property type="entry name" value="KH-I_N4BP1_like_rpt1"/>
    <property type="match status" value="1"/>
</dbReference>
<dbReference type="OrthoDB" id="392925at2759"/>
<comment type="similarity">
    <text evidence="1">Belongs to the N4BP1 family.</text>
</comment>
<evidence type="ECO:0000259" key="5">
    <source>
        <dbReference type="Pfam" id="PF23052"/>
    </source>
</evidence>
<feature type="domain" description="N4BP1 C-terminal UBA" evidence="7">
    <location>
        <begin position="900"/>
        <end position="946"/>
    </location>
</feature>
<keyword evidence="10" id="KW-1185">Reference proteome</keyword>
<dbReference type="GeneID" id="114909062"/>